<dbReference type="InterPro" id="IPR015947">
    <property type="entry name" value="PUA-like_sf"/>
</dbReference>
<dbReference type="Proteomes" id="UP001491552">
    <property type="component" value="Unassembled WGS sequence"/>
</dbReference>
<dbReference type="CDD" id="cd21153">
    <property type="entry name" value="PUA_RlmI"/>
    <property type="match status" value="1"/>
</dbReference>
<dbReference type="Pfam" id="PF17785">
    <property type="entry name" value="PUA_3"/>
    <property type="match status" value="1"/>
</dbReference>
<evidence type="ECO:0000259" key="8">
    <source>
        <dbReference type="Pfam" id="PF17785"/>
    </source>
</evidence>
<feature type="domain" description="RlmI-like PUA" evidence="8">
    <location>
        <begin position="12"/>
        <end position="67"/>
    </location>
</feature>
<comment type="similarity">
    <text evidence="6">Belongs to the methyltransferase superfamily. RlmI family.</text>
</comment>
<dbReference type="GO" id="GO:0032259">
    <property type="term" value="P:methylation"/>
    <property type="evidence" value="ECO:0007669"/>
    <property type="project" value="UniProtKB-KW"/>
</dbReference>
<dbReference type="CDD" id="cd11572">
    <property type="entry name" value="RlmI_M_like"/>
    <property type="match status" value="1"/>
</dbReference>
<evidence type="ECO:0000256" key="2">
    <source>
        <dbReference type="ARBA" id="ARBA00022490"/>
    </source>
</evidence>
<dbReference type="Gene3D" id="3.30.750.80">
    <property type="entry name" value="RNA methyltransferase domain (HRMD) like"/>
    <property type="match status" value="1"/>
</dbReference>
<evidence type="ECO:0000313" key="9">
    <source>
        <dbReference type="EMBL" id="MEQ2510697.1"/>
    </source>
</evidence>
<dbReference type="Pfam" id="PF10672">
    <property type="entry name" value="Methyltrans_SAM"/>
    <property type="match status" value="1"/>
</dbReference>
<reference evidence="9 10" key="1">
    <citation type="submission" date="2024-03" db="EMBL/GenBank/DDBJ databases">
        <title>Human intestinal bacterial collection.</title>
        <authorList>
            <person name="Pauvert C."/>
            <person name="Hitch T.C.A."/>
            <person name="Clavel T."/>
        </authorList>
    </citation>
    <scope>NUCLEOTIDE SEQUENCE [LARGE SCALE GENOMIC DNA]</scope>
    <source>
        <strain evidence="9 10">CLA-AA-H192</strain>
    </source>
</reference>
<protein>
    <submittedName>
        <fullName evidence="9">Class I SAM-dependent rRNA methyltransferase</fullName>
        <ecNumber evidence="9">2.1.1.-</ecNumber>
    </submittedName>
</protein>
<dbReference type="PANTHER" id="PTHR42873">
    <property type="entry name" value="RIBOSOMAL RNA LARGE SUBUNIT METHYLTRANSFERASE"/>
    <property type="match status" value="1"/>
</dbReference>
<gene>
    <name evidence="9" type="ORF">WMO66_05450</name>
</gene>
<dbReference type="CDD" id="cd02440">
    <property type="entry name" value="AdoMet_MTases"/>
    <property type="match status" value="1"/>
</dbReference>
<evidence type="ECO:0000256" key="3">
    <source>
        <dbReference type="ARBA" id="ARBA00022603"/>
    </source>
</evidence>
<dbReference type="RefSeq" id="WP_349135378.1">
    <property type="nucleotide sequence ID" value="NZ_JBBMFF010000180.1"/>
</dbReference>
<evidence type="ECO:0000256" key="1">
    <source>
        <dbReference type="ARBA" id="ARBA00004496"/>
    </source>
</evidence>
<feature type="domain" description="S-adenosylmethionine-dependent methyltransferase" evidence="7">
    <location>
        <begin position="185"/>
        <end position="371"/>
    </location>
</feature>
<evidence type="ECO:0000313" key="10">
    <source>
        <dbReference type="Proteomes" id="UP001491552"/>
    </source>
</evidence>
<dbReference type="InterPro" id="IPR029063">
    <property type="entry name" value="SAM-dependent_MTases_sf"/>
</dbReference>
<keyword evidence="3 9" id="KW-0489">Methyltransferase</keyword>
<dbReference type="SUPFAM" id="SSF53335">
    <property type="entry name" value="S-adenosyl-L-methionine-dependent methyltransferases"/>
    <property type="match status" value="1"/>
</dbReference>
<evidence type="ECO:0000256" key="4">
    <source>
        <dbReference type="ARBA" id="ARBA00022679"/>
    </source>
</evidence>
<evidence type="ECO:0000256" key="5">
    <source>
        <dbReference type="ARBA" id="ARBA00022691"/>
    </source>
</evidence>
<evidence type="ECO:0000259" key="7">
    <source>
        <dbReference type="Pfam" id="PF10672"/>
    </source>
</evidence>
<dbReference type="GO" id="GO:0008168">
    <property type="term" value="F:methyltransferase activity"/>
    <property type="evidence" value="ECO:0007669"/>
    <property type="project" value="UniProtKB-KW"/>
</dbReference>
<dbReference type="InterPro" id="IPR036974">
    <property type="entry name" value="PUA_sf"/>
</dbReference>
<dbReference type="PANTHER" id="PTHR42873:SF1">
    <property type="entry name" value="S-ADENOSYLMETHIONINE-DEPENDENT METHYLTRANSFERASE DOMAIN-CONTAINING PROTEIN"/>
    <property type="match status" value="1"/>
</dbReference>
<comment type="caution">
    <text evidence="9">The sequence shown here is derived from an EMBL/GenBank/DDBJ whole genome shotgun (WGS) entry which is preliminary data.</text>
</comment>
<keyword evidence="2" id="KW-0963">Cytoplasm</keyword>
<dbReference type="Gene3D" id="2.30.130.10">
    <property type="entry name" value="PUA domain"/>
    <property type="match status" value="1"/>
</dbReference>
<comment type="subcellular location">
    <subcellularLocation>
        <location evidence="1">Cytoplasm</location>
    </subcellularLocation>
</comment>
<dbReference type="Gene3D" id="3.40.50.150">
    <property type="entry name" value="Vaccinia Virus protein VP39"/>
    <property type="match status" value="1"/>
</dbReference>
<evidence type="ECO:0000256" key="6">
    <source>
        <dbReference type="ARBA" id="ARBA00038091"/>
    </source>
</evidence>
<keyword evidence="10" id="KW-1185">Reference proteome</keyword>
<keyword evidence="4 9" id="KW-0808">Transferase</keyword>
<name>A0ABV1G5K6_9FIRM</name>
<dbReference type="SUPFAM" id="SSF88697">
    <property type="entry name" value="PUA domain-like"/>
    <property type="match status" value="1"/>
</dbReference>
<keyword evidence="5" id="KW-0949">S-adenosyl-L-methionine</keyword>
<dbReference type="InterPro" id="IPR019614">
    <property type="entry name" value="SAM-dep_methyl-trfase"/>
</dbReference>
<accession>A0ABV1G5K6</accession>
<sequence>MISGQVCLRRGETLAAGCCWIYDNEIDWADDTCEDGGLVEVLDSRMRYQGTGFFNRRSKITVRLVSRERGETIDRAFWERRIRAAWENRQALGFSNACRVIFGEPDGLPGLTVDKFGDCLSFQIVSLGMERMRDDILAILAEVFRPQCIYERDDLAVREKEGMEQRKGCVYGAVPPELIIREHDALMAVDIENGQKTGHFLDQQENRGHLRPYSAGRTVLDLCCHTGGFSIHAALYGAARVQAVDVSETALAMVRGNAARNGVADRVETVCANVFDLVRQDCEEGRQFGLVICDPPAFAKSRSALDGAYRGYRELNRRCMQLTEPGGFLVTCSCSQFMTQPLFEQMLTEAAKGAGRQVRLLERLLQSRDHPATLGEEHSMYLKGCILQVL</sequence>
<dbReference type="EMBL" id="JBBMFF010000180">
    <property type="protein sequence ID" value="MEQ2510697.1"/>
    <property type="molecule type" value="Genomic_DNA"/>
</dbReference>
<dbReference type="InterPro" id="IPR041532">
    <property type="entry name" value="RlmI-like_PUA"/>
</dbReference>
<organism evidence="9 10">
    <name type="scientific">Faecousia intestinalis</name>
    <dbReference type="NCBI Taxonomy" id="3133167"/>
    <lineage>
        <taxon>Bacteria</taxon>
        <taxon>Bacillati</taxon>
        <taxon>Bacillota</taxon>
        <taxon>Clostridia</taxon>
        <taxon>Eubacteriales</taxon>
        <taxon>Oscillospiraceae</taxon>
        <taxon>Faecousia</taxon>
    </lineage>
</organism>
<dbReference type="EC" id="2.1.1.-" evidence="9"/>
<proteinExistence type="inferred from homology"/>